<gene>
    <name evidence="1" type="ORF">GA0061105_106155</name>
</gene>
<organism evidence="1 2">
    <name type="scientific">Rhizobium aethiopicum</name>
    <dbReference type="NCBI Taxonomy" id="1138170"/>
    <lineage>
        <taxon>Bacteria</taxon>
        <taxon>Pseudomonadati</taxon>
        <taxon>Pseudomonadota</taxon>
        <taxon>Alphaproteobacteria</taxon>
        <taxon>Hyphomicrobiales</taxon>
        <taxon>Rhizobiaceae</taxon>
        <taxon>Rhizobium/Agrobacterium group</taxon>
        <taxon>Rhizobium</taxon>
    </lineage>
</organism>
<evidence type="ECO:0000313" key="2">
    <source>
        <dbReference type="Proteomes" id="UP000198723"/>
    </source>
</evidence>
<accession>A0A1C3Y3U0</accession>
<dbReference type="EMBL" id="FMAJ01000006">
    <property type="protein sequence ID" value="SCB59109.1"/>
    <property type="molecule type" value="Genomic_DNA"/>
</dbReference>
<evidence type="ECO:0000313" key="1">
    <source>
        <dbReference type="EMBL" id="SCB59109.1"/>
    </source>
</evidence>
<proteinExistence type="predicted"/>
<dbReference type="Proteomes" id="UP000198723">
    <property type="component" value="Unassembled WGS sequence"/>
</dbReference>
<name>A0A1C3Y3U0_9HYPH</name>
<dbReference type="STRING" id="1138170.GA0061105_106155"/>
<sequence length="84" mass="10117">MSYPKDITKLGQKKRIICTFLPTLSVRPALDELENTYRFVLLCFHQKIIVWKTRKLLLNERERWEDLHPQRVIPAIRADTLERI</sequence>
<protein>
    <submittedName>
        <fullName evidence="1">Uncharacterized protein</fullName>
    </submittedName>
</protein>
<reference evidence="1 2" key="1">
    <citation type="submission" date="2016-08" db="EMBL/GenBank/DDBJ databases">
        <authorList>
            <person name="Seilhamer J.J."/>
        </authorList>
    </citation>
    <scope>NUCLEOTIDE SEQUENCE [LARGE SCALE GENOMIC DNA]</scope>
    <source>
        <strain evidence="1 2">HBR26</strain>
    </source>
</reference>
<dbReference type="AlphaFoldDB" id="A0A1C3Y3U0"/>